<dbReference type="EMBL" id="GGEC01049947">
    <property type="protein sequence ID" value="MBX30431.1"/>
    <property type="molecule type" value="Transcribed_RNA"/>
</dbReference>
<proteinExistence type="predicted"/>
<dbReference type="AlphaFoldDB" id="A0A2P2MJM4"/>
<sequence>MSEERASDKILVKNPEDIHYWTSRESPVLVPEIISLEMFPSACKWTSPNQSTWRNLQRILGQRWTIRYHPNELPRETEALQGKDEWGLKENN</sequence>
<accession>A0A2P2MJM4</accession>
<protein>
    <submittedName>
        <fullName evidence="1">Uncharacterized protein</fullName>
    </submittedName>
</protein>
<organism evidence="1">
    <name type="scientific">Rhizophora mucronata</name>
    <name type="common">Asiatic mangrove</name>
    <dbReference type="NCBI Taxonomy" id="61149"/>
    <lineage>
        <taxon>Eukaryota</taxon>
        <taxon>Viridiplantae</taxon>
        <taxon>Streptophyta</taxon>
        <taxon>Embryophyta</taxon>
        <taxon>Tracheophyta</taxon>
        <taxon>Spermatophyta</taxon>
        <taxon>Magnoliopsida</taxon>
        <taxon>eudicotyledons</taxon>
        <taxon>Gunneridae</taxon>
        <taxon>Pentapetalae</taxon>
        <taxon>rosids</taxon>
        <taxon>fabids</taxon>
        <taxon>Malpighiales</taxon>
        <taxon>Rhizophoraceae</taxon>
        <taxon>Rhizophora</taxon>
    </lineage>
</organism>
<reference evidence="1" key="1">
    <citation type="submission" date="2018-02" db="EMBL/GenBank/DDBJ databases">
        <title>Rhizophora mucronata_Transcriptome.</title>
        <authorList>
            <person name="Meera S.P."/>
            <person name="Sreeshan A."/>
            <person name="Augustine A."/>
        </authorList>
    </citation>
    <scope>NUCLEOTIDE SEQUENCE</scope>
    <source>
        <tissue evidence="1">Leaf</tissue>
    </source>
</reference>
<name>A0A2P2MJM4_RHIMU</name>
<evidence type="ECO:0000313" key="1">
    <source>
        <dbReference type="EMBL" id="MBX30431.1"/>
    </source>
</evidence>